<feature type="chain" id="PRO_5036471455" description="Peptidase A1 domain-containing protein" evidence="5">
    <location>
        <begin position="24"/>
        <end position="432"/>
    </location>
</feature>
<organism evidence="7">
    <name type="scientific">Salvia splendens</name>
    <name type="common">Scarlet sage</name>
    <dbReference type="NCBI Taxonomy" id="180675"/>
    <lineage>
        <taxon>Eukaryota</taxon>
        <taxon>Viridiplantae</taxon>
        <taxon>Streptophyta</taxon>
        <taxon>Embryophyta</taxon>
        <taxon>Tracheophyta</taxon>
        <taxon>Spermatophyta</taxon>
        <taxon>Magnoliopsida</taxon>
        <taxon>eudicotyledons</taxon>
        <taxon>Gunneridae</taxon>
        <taxon>Pentapetalae</taxon>
        <taxon>asterids</taxon>
        <taxon>lamiids</taxon>
        <taxon>Lamiales</taxon>
        <taxon>Lamiaceae</taxon>
        <taxon>Nepetoideae</taxon>
        <taxon>Mentheae</taxon>
        <taxon>Salviinae</taxon>
        <taxon>Salvia</taxon>
        <taxon>Salvia subgen. Calosphace</taxon>
        <taxon>core Calosphace</taxon>
    </lineage>
</organism>
<dbReference type="Proteomes" id="UP000298416">
    <property type="component" value="Unassembled WGS sequence"/>
</dbReference>
<evidence type="ECO:0000259" key="6">
    <source>
        <dbReference type="PROSITE" id="PS51767"/>
    </source>
</evidence>
<evidence type="ECO:0000256" key="3">
    <source>
        <dbReference type="ARBA" id="ARBA00022525"/>
    </source>
</evidence>
<dbReference type="InterPro" id="IPR033121">
    <property type="entry name" value="PEPTIDASE_A1"/>
</dbReference>
<keyword evidence="8" id="KW-1185">Reference proteome</keyword>
<dbReference type="PANTHER" id="PTHR47965:SF68">
    <property type="entry name" value="BASIC 7S GLOBULIN-LIKE"/>
    <property type="match status" value="1"/>
</dbReference>
<evidence type="ECO:0000256" key="1">
    <source>
        <dbReference type="ARBA" id="ARBA00004239"/>
    </source>
</evidence>
<dbReference type="GO" id="GO:0004190">
    <property type="term" value="F:aspartic-type endopeptidase activity"/>
    <property type="evidence" value="ECO:0007669"/>
    <property type="project" value="InterPro"/>
</dbReference>
<reference evidence="7" key="1">
    <citation type="submission" date="2018-01" db="EMBL/GenBank/DDBJ databases">
        <authorList>
            <person name="Mao J.F."/>
        </authorList>
    </citation>
    <scope>NUCLEOTIDE SEQUENCE</scope>
    <source>
        <strain evidence="7">Huo1</strain>
        <tissue evidence="7">Leaf</tissue>
    </source>
</reference>
<protein>
    <recommendedName>
        <fullName evidence="6">Peptidase A1 domain-containing protein</fullName>
    </recommendedName>
</protein>
<accession>A0A8X8WJU0</accession>
<dbReference type="EMBL" id="PNBA02000016">
    <property type="protein sequence ID" value="KAG6396247.1"/>
    <property type="molecule type" value="Genomic_DNA"/>
</dbReference>
<comment type="caution">
    <text evidence="7">The sequence shown here is derived from an EMBL/GenBank/DDBJ whole genome shotgun (WGS) entry which is preliminary data.</text>
</comment>
<feature type="signal peptide" evidence="5">
    <location>
        <begin position="1"/>
        <end position="23"/>
    </location>
</feature>
<dbReference type="OrthoDB" id="1882431at2759"/>
<dbReference type="InterPro" id="IPR001461">
    <property type="entry name" value="Aspartic_peptidase_A1"/>
</dbReference>
<dbReference type="GO" id="GO:0006508">
    <property type="term" value="P:proteolysis"/>
    <property type="evidence" value="ECO:0007669"/>
    <property type="project" value="InterPro"/>
</dbReference>
<sequence length="432" mass="46949">MATPTLSIFILSSLLILSSFSNAQTQPKAFTFPITKADTDNQYYTTIQIGANATTLNVGIDLGGNFLWFNSEEYLAAADSYRPILCGTKQCQIANGIGCIFCFLSPPVPGCTNNTCSDYSLNPFTGTQGYSGLGQDVLRVVSTRGAQYKVNNFPFQYSDPVLREALATPTEGLIALGRTRVSLPAQLSSAFKIREKFALCIPSSESRGSMIIGKTAYKKPFQRISESMLTTPLLRNPVSINGNEVIGNLTIQYFIGVKSIIVGKTPLALNKTLLRINKRTGEGGTSIRTVRAYTSLHKSIYAALVDEFVKAAAAKNIKRVASVAPFGACFDSKTILFREAGPDVPIVDLLLQSKSVYWRFYGWNTMVRAGEGVICLAFVEEQPNLSGPTTSIVVGGYQMENHLLEFDVAAEKLGFSRSLLLRDTSCDMFGAA</sequence>
<dbReference type="InterPro" id="IPR021109">
    <property type="entry name" value="Peptidase_aspartic_dom_sf"/>
</dbReference>
<evidence type="ECO:0000256" key="5">
    <source>
        <dbReference type="SAM" id="SignalP"/>
    </source>
</evidence>
<dbReference type="Pfam" id="PF14541">
    <property type="entry name" value="TAXi_C"/>
    <property type="match status" value="1"/>
</dbReference>
<gene>
    <name evidence="7" type="ORF">SASPL_142393</name>
</gene>
<comment type="subcellular location">
    <subcellularLocation>
        <location evidence="1">Secreted</location>
        <location evidence="1">Extracellular space</location>
    </subcellularLocation>
</comment>
<dbReference type="Gene3D" id="2.40.70.10">
    <property type="entry name" value="Acid Proteases"/>
    <property type="match status" value="2"/>
</dbReference>
<proteinExistence type="inferred from homology"/>
<evidence type="ECO:0000256" key="2">
    <source>
        <dbReference type="ARBA" id="ARBA00007447"/>
    </source>
</evidence>
<evidence type="ECO:0000256" key="4">
    <source>
        <dbReference type="ARBA" id="ARBA00022729"/>
    </source>
</evidence>
<name>A0A8X8WJU0_SALSN</name>
<dbReference type="InterPro" id="IPR032861">
    <property type="entry name" value="TAXi_N"/>
</dbReference>
<keyword evidence="3" id="KW-0964">Secreted</keyword>
<feature type="domain" description="Peptidase A1" evidence="6">
    <location>
        <begin position="43"/>
        <end position="416"/>
    </location>
</feature>
<evidence type="ECO:0000313" key="7">
    <source>
        <dbReference type="EMBL" id="KAG6396247.1"/>
    </source>
</evidence>
<dbReference type="PANTHER" id="PTHR47965">
    <property type="entry name" value="ASPARTYL PROTEASE-RELATED"/>
    <property type="match status" value="1"/>
</dbReference>
<reference evidence="7" key="2">
    <citation type="submission" date="2020-08" db="EMBL/GenBank/DDBJ databases">
        <title>Plant Genome Project.</title>
        <authorList>
            <person name="Zhang R.-G."/>
        </authorList>
    </citation>
    <scope>NUCLEOTIDE SEQUENCE</scope>
    <source>
        <strain evidence="7">Huo1</strain>
        <tissue evidence="7">Leaf</tissue>
    </source>
</reference>
<dbReference type="AlphaFoldDB" id="A0A8X8WJU0"/>
<dbReference type="GO" id="GO:0005576">
    <property type="term" value="C:extracellular region"/>
    <property type="evidence" value="ECO:0007669"/>
    <property type="project" value="UniProtKB-SubCell"/>
</dbReference>
<comment type="similarity">
    <text evidence="2">Belongs to the peptidase A1 family.</text>
</comment>
<dbReference type="SUPFAM" id="SSF50630">
    <property type="entry name" value="Acid proteases"/>
    <property type="match status" value="1"/>
</dbReference>
<dbReference type="PROSITE" id="PS51767">
    <property type="entry name" value="PEPTIDASE_A1"/>
    <property type="match status" value="1"/>
</dbReference>
<dbReference type="Pfam" id="PF14543">
    <property type="entry name" value="TAXi_N"/>
    <property type="match status" value="1"/>
</dbReference>
<keyword evidence="4 5" id="KW-0732">Signal</keyword>
<dbReference type="FunFam" id="2.40.70.10:FF:000041">
    <property type="entry name" value="Basic 7S globulin"/>
    <property type="match status" value="1"/>
</dbReference>
<evidence type="ECO:0000313" key="8">
    <source>
        <dbReference type="Proteomes" id="UP000298416"/>
    </source>
</evidence>
<dbReference type="InterPro" id="IPR032799">
    <property type="entry name" value="TAXi_C"/>
</dbReference>